<evidence type="ECO:0000313" key="2">
    <source>
        <dbReference type="EMBL" id="AEE51745.1"/>
    </source>
</evidence>
<dbReference type="InterPro" id="IPR008969">
    <property type="entry name" value="CarboxyPept-like_regulatory"/>
</dbReference>
<name>F4L3B1_HALH1</name>
<gene>
    <name evidence="2" type="ordered locus">Halhy_3895</name>
</gene>
<dbReference type="KEGG" id="hhy:Halhy_3895"/>
<dbReference type="InterPro" id="IPR036465">
    <property type="entry name" value="vWFA_dom_sf"/>
</dbReference>
<dbReference type="Pfam" id="PF13715">
    <property type="entry name" value="CarbopepD_reg_2"/>
    <property type="match status" value="1"/>
</dbReference>
<dbReference type="PANTHER" id="PTHR10166">
    <property type="entry name" value="VOLTAGE-DEPENDENT CALCIUM CHANNEL SUBUNIT ALPHA-2/DELTA-RELATED"/>
    <property type="match status" value="1"/>
</dbReference>
<dbReference type="PANTHER" id="PTHR10166:SF37">
    <property type="entry name" value="STOLID, ISOFORM H"/>
    <property type="match status" value="1"/>
</dbReference>
<keyword evidence="3" id="KW-1185">Reference proteome</keyword>
<dbReference type="Pfam" id="PF00092">
    <property type="entry name" value="VWA"/>
    <property type="match status" value="1"/>
</dbReference>
<reference evidence="2 3" key="1">
    <citation type="journal article" date="2011" name="Stand. Genomic Sci.">
        <title>Complete genome sequence of Haliscomenobacter hydrossis type strain (O).</title>
        <authorList>
            <consortium name="US DOE Joint Genome Institute (JGI-PGF)"/>
            <person name="Daligault H."/>
            <person name="Lapidus A."/>
            <person name="Zeytun A."/>
            <person name="Nolan M."/>
            <person name="Lucas S."/>
            <person name="Del Rio T.G."/>
            <person name="Tice H."/>
            <person name="Cheng J.F."/>
            <person name="Tapia R."/>
            <person name="Han C."/>
            <person name="Goodwin L."/>
            <person name="Pitluck S."/>
            <person name="Liolios K."/>
            <person name="Pagani I."/>
            <person name="Ivanova N."/>
            <person name="Huntemann M."/>
            <person name="Mavromatis K."/>
            <person name="Mikhailova N."/>
            <person name="Pati A."/>
            <person name="Chen A."/>
            <person name="Palaniappan K."/>
            <person name="Land M."/>
            <person name="Hauser L."/>
            <person name="Brambilla E.M."/>
            <person name="Rohde M."/>
            <person name="Verbarg S."/>
            <person name="Goker M."/>
            <person name="Bristow J."/>
            <person name="Eisen J.A."/>
            <person name="Markowitz V."/>
            <person name="Hugenholtz P."/>
            <person name="Kyrpides N.C."/>
            <person name="Klenk H.P."/>
            <person name="Woyke T."/>
        </authorList>
    </citation>
    <scope>NUCLEOTIDE SEQUENCE [LARGE SCALE GENOMIC DNA]</scope>
    <source>
        <strain evidence="3">ATCC 27775 / DSM 1100 / LMG 10767 / O</strain>
    </source>
</reference>
<dbReference type="SUPFAM" id="SSF49464">
    <property type="entry name" value="Carboxypeptidase regulatory domain-like"/>
    <property type="match status" value="1"/>
</dbReference>
<dbReference type="Gene3D" id="2.60.40.1120">
    <property type="entry name" value="Carboxypeptidase-like, regulatory domain"/>
    <property type="match status" value="1"/>
</dbReference>
<dbReference type="AlphaFoldDB" id="F4L3B1"/>
<dbReference type="CDD" id="cd01465">
    <property type="entry name" value="vWA_subgroup"/>
    <property type="match status" value="1"/>
</dbReference>
<dbReference type="RefSeq" id="WP_013766284.1">
    <property type="nucleotide sequence ID" value="NC_015510.1"/>
</dbReference>
<dbReference type="STRING" id="760192.Halhy_3895"/>
<dbReference type="Gene3D" id="3.40.50.410">
    <property type="entry name" value="von Willebrand factor, type A domain"/>
    <property type="match status" value="1"/>
</dbReference>
<dbReference type="InterPro" id="IPR051173">
    <property type="entry name" value="Ca_channel_alpha-2/delta"/>
</dbReference>
<reference key="2">
    <citation type="submission" date="2011-04" db="EMBL/GenBank/DDBJ databases">
        <title>Complete sequence of chromosome of Haliscomenobacter hydrossis DSM 1100.</title>
        <authorList>
            <consortium name="US DOE Joint Genome Institute (JGI-PGF)"/>
            <person name="Lucas S."/>
            <person name="Han J."/>
            <person name="Lapidus A."/>
            <person name="Bruce D."/>
            <person name="Goodwin L."/>
            <person name="Pitluck S."/>
            <person name="Peters L."/>
            <person name="Kyrpides N."/>
            <person name="Mavromatis K."/>
            <person name="Ivanova N."/>
            <person name="Ovchinnikova G."/>
            <person name="Pagani I."/>
            <person name="Daligault H."/>
            <person name="Detter J.C."/>
            <person name="Han C."/>
            <person name="Land M."/>
            <person name="Hauser L."/>
            <person name="Markowitz V."/>
            <person name="Cheng J.-F."/>
            <person name="Hugenholtz P."/>
            <person name="Woyke T."/>
            <person name="Wu D."/>
            <person name="Verbarg S."/>
            <person name="Frueling A."/>
            <person name="Brambilla E."/>
            <person name="Klenk H.-P."/>
            <person name="Eisen J.A."/>
        </authorList>
    </citation>
    <scope>NUCLEOTIDE SEQUENCE</scope>
    <source>
        <strain>DSM 1100</strain>
    </source>
</reference>
<dbReference type="InterPro" id="IPR002035">
    <property type="entry name" value="VWF_A"/>
</dbReference>
<organism evidence="2 3">
    <name type="scientific">Haliscomenobacter hydrossis (strain ATCC 27775 / DSM 1100 / LMG 10767 / O)</name>
    <dbReference type="NCBI Taxonomy" id="760192"/>
    <lineage>
        <taxon>Bacteria</taxon>
        <taxon>Pseudomonadati</taxon>
        <taxon>Bacteroidota</taxon>
        <taxon>Saprospiria</taxon>
        <taxon>Saprospirales</taxon>
        <taxon>Haliscomenobacteraceae</taxon>
        <taxon>Haliscomenobacter</taxon>
    </lineage>
</organism>
<dbReference type="Proteomes" id="UP000008461">
    <property type="component" value="Chromosome"/>
</dbReference>
<evidence type="ECO:0000313" key="3">
    <source>
        <dbReference type="Proteomes" id="UP000008461"/>
    </source>
</evidence>
<proteinExistence type="predicted"/>
<dbReference type="EMBL" id="CP002691">
    <property type="protein sequence ID" value="AEE51745.1"/>
    <property type="molecule type" value="Genomic_DNA"/>
</dbReference>
<feature type="domain" description="VWFA" evidence="1">
    <location>
        <begin position="261"/>
        <end position="439"/>
    </location>
</feature>
<dbReference type="SUPFAM" id="SSF53300">
    <property type="entry name" value="vWA-like"/>
    <property type="match status" value="1"/>
</dbReference>
<dbReference type="OrthoDB" id="9805121at2"/>
<dbReference type="InterPro" id="IPR022156">
    <property type="entry name" value="Uncharacterised_YfbK_N"/>
</dbReference>
<accession>F4L3B1</accession>
<sequence>MFQKNLFLALSVLVLAFVNFRETDKSFEIKGKVIDVAGQPLIGVTVVLKGHNTGAVTDASGAFKLNSPDSCTTLTVGYVGYGNQEVKACAGKSVSITLVASVEPLKEVISMDRKAEERREPMSMPKVKRDMSMASPGIVGYATKMPTNQPNFNTEDYDRIQENRFHRATQEPQSTFSIDVDAASYSNLRRFINNGQRPPEDAVRIEEMINYFDYEYPEPTDKHPFSITTEVSDCPWQPKHRLVHIGLQGKHTPVENLPAANLVFLVDVSGSMSAANKLPLVQASYKLLAEQLRPQDRVAIVVYAGAAGLVLESTTGNNKTKIKEAIDKLQAGGSTAGGEGILLAYKTAKENFIKGGNNRVILASDGDFNVGVSSDGELVRIIEEERKSGVYLTILGYGMGNYKDNKMQKLADSGNGNHAYIDNLDEARRVLVSEFGGTMYTIAKDVKLQLEFNPAVVQGYRLIGYENRVLNNADFDDDKKDAGELGAGHSVTALYEIIPVGVESKFLAADKDLKYQERDIKASAKRSEELLTVKFRYKAPDADASQLMEDVVVDKAVSLGKSSDNFRWSAAVATFGMLLRNSEFKGEATYDQARKLAAGARGKDTEGYRAEMIRLMETVGLMGKTETAEK</sequence>
<evidence type="ECO:0000259" key="1">
    <source>
        <dbReference type="PROSITE" id="PS50234"/>
    </source>
</evidence>
<dbReference type="PROSITE" id="PS50234">
    <property type="entry name" value="VWFA"/>
    <property type="match status" value="1"/>
</dbReference>
<dbReference type="eggNOG" id="COG2304">
    <property type="taxonomic scope" value="Bacteria"/>
</dbReference>
<dbReference type="SMART" id="SM00327">
    <property type="entry name" value="VWA"/>
    <property type="match status" value="1"/>
</dbReference>
<dbReference type="InterPro" id="IPR021908">
    <property type="entry name" value="YfbK_C"/>
</dbReference>
<dbReference type="Pfam" id="PF12450">
    <property type="entry name" value="vWF_A"/>
    <property type="match status" value="1"/>
</dbReference>
<dbReference type="HOGENOM" id="CLU_019123_2_2_10"/>
<dbReference type="Pfam" id="PF12034">
    <property type="entry name" value="YfbK_C"/>
    <property type="match status" value="1"/>
</dbReference>
<protein>
    <submittedName>
        <fullName evidence="2">von Willebrand factor type A</fullName>
    </submittedName>
</protein>